<evidence type="ECO:0000256" key="2">
    <source>
        <dbReference type="SAM" id="MobiDB-lite"/>
    </source>
</evidence>
<dbReference type="InterPro" id="IPR012677">
    <property type="entry name" value="Nucleotide-bd_a/b_plait_sf"/>
</dbReference>
<keyword evidence="1" id="KW-0694">RNA-binding</keyword>
<sequence length="535" mass="56914">MTPMQAPPMRLTGAEYALMANMPDDAIPTAIVVKNINFAVKREELLQTIADRGLPVPYAFNYHFEGSMFRGLAFGNFRTPEEAARVIVGLNGVSLLGRPLKVEYKKTLPGTAPPPHPNTIAMMTLSGGGGPMLHHHHHPAAADDAYAQPQRYDQPIPRPRGVRNASLAERPRSMMVMPSAMPAPDAGSGARAQPPPPPADAPGAGDMIDLDDPDTRMLYDLVSGFRHNKSMGELEFPSGLNTRQRQIVMLVAERFGLNHETKGDAAGRYIRIYKGLETLLEGAEVRRRSMASPGGGSGSGSGSGGSPRYGGPAGRSRPASMLYPDTLSMGAPGQRMSLYQPHQHQQHQQPYHDPTRMRSYTHSQGANHVGSQQLQQAFARNGGEPSPGRASGSYVGYPSRLHQDAAVVPVRQPRGPELAHNFAARQQIHQQEERQAQRQAQLKLLLQNRQRRLSASNEDAPSSVAAAAAAEPAFTIAKPGSRAIPIVNPGDSGPATSSATTPAAATAATPPATAAAAAAAAATEDTRQSETAEAG</sequence>
<keyword evidence="5" id="KW-0413">Isomerase</keyword>
<feature type="compositionally biased region" description="Basic and acidic residues" evidence="2">
    <location>
        <begin position="524"/>
        <end position="535"/>
    </location>
</feature>
<dbReference type="PROSITE" id="PS51061">
    <property type="entry name" value="R3H"/>
    <property type="match status" value="1"/>
</dbReference>
<dbReference type="InterPro" id="IPR001374">
    <property type="entry name" value="R3H_dom"/>
</dbReference>
<feature type="region of interest" description="Disordered" evidence="2">
    <location>
        <begin position="480"/>
        <end position="535"/>
    </location>
</feature>
<evidence type="ECO:0000259" key="4">
    <source>
        <dbReference type="PROSITE" id="PS51061"/>
    </source>
</evidence>
<feature type="compositionally biased region" description="Low complexity" evidence="2">
    <location>
        <begin position="173"/>
        <end position="192"/>
    </location>
</feature>
<feature type="compositionally biased region" description="Low complexity" evidence="2">
    <location>
        <begin position="339"/>
        <end position="352"/>
    </location>
</feature>
<dbReference type="EMBL" id="JANBUL010000201">
    <property type="protein sequence ID" value="KAJ2778962.1"/>
    <property type="molecule type" value="Genomic_DNA"/>
</dbReference>
<dbReference type="OrthoDB" id="434258at2759"/>
<feature type="region of interest" description="Disordered" evidence="2">
    <location>
        <begin position="288"/>
        <end position="370"/>
    </location>
</feature>
<gene>
    <name evidence="5" type="primary">PIN4_1</name>
    <name evidence="5" type="ORF">H4R18_004296</name>
</gene>
<feature type="compositionally biased region" description="Polar residues" evidence="2">
    <location>
        <begin position="358"/>
        <end position="370"/>
    </location>
</feature>
<evidence type="ECO:0000256" key="1">
    <source>
        <dbReference type="PROSITE-ProRule" id="PRU00176"/>
    </source>
</evidence>
<dbReference type="Gene3D" id="3.30.70.330">
    <property type="match status" value="1"/>
</dbReference>
<protein>
    <submittedName>
        <fullName evidence="5">Peptidyl-prolyl cis-trans isomerase pin4</fullName>
    </submittedName>
</protein>
<proteinExistence type="predicted"/>
<dbReference type="GO" id="GO:0003723">
    <property type="term" value="F:RNA binding"/>
    <property type="evidence" value="ECO:0007669"/>
    <property type="project" value="UniProtKB-UniRule"/>
</dbReference>
<comment type="caution">
    <text evidence="5">The sequence shown here is derived from an EMBL/GenBank/DDBJ whole genome shotgun (WGS) entry which is preliminary data.</text>
</comment>
<feature type="compositionally biased region" description="Gly residues" evidence="2">
    <location>
        <begin position="293"/>
        <end position="313"/>
    </location>
</feature>
<dbReference type="InterPro" id="IPR000504">
    <property type="entry name" value="RRM_dom"/>
</dbReference>
<organism evidence="5 6">
    <name type="scientific">Coemansia javaensis</name>
    <dbReference type="NCBI Taxonomy" id="2761396"/>
    <lineage>
        <taxon>Eukaryota</taxon>
        <taxon>Fungi</taxon>
        <taxon>Fungi incertae sedis</taxon>
        <taxon>Zoopagomycota</taxon>
        <taxon>Kickxellomycotina</taxon>
        <taxon>Kickxellomycetes</taxon>
        <taxon>Kickxellales</taxon>
        <taxon>Kickxellaceae</taxon>
        <taxon>Coemansia</taxon>
    </lineage>
</organism>
<dbReference type="Proteomes" id="UP001140217">
    <property type="component" value="Unassembled WGS sequence"/>
</dbReference>
<name>A0A9W8LF25_9FUNG</name>
<dbReference type="AlphaFoldDB" id="A0A9W8LF25"/>
<dbReference type="InterPro" id="IPR036867">
    <property type="entry name" value="R3H_dom_sf"/>
</dbReference>
<dbReference type="Pfam" id="PF01424">
    <property type="entry name" value="R3H"/>
    <property type="match status" value="1"/>
</dbReference>
<dbReference type="SUPFAM" id="SSF54928">
    <property type="entry name" value="RNA-binding domain, RBD"/>
    <property type="match status" value="1"/>
</dbReference>
<dbReference type="InterPro" id="IPR035979">
    <property type="entry name" value="RBD_domain_sf"/>
</dbReference>
<feature type="domain" description="R3H" evidence="4">
    <location>
        <begin position="212"/>
        <end position="276"/>
    </location>
</feature>
<dbReference type="Gene3D" id="3.30.1370.50">
    <property type="entry name" value="R3H-like domain"/>
    <property type="match status" value="1"/>
</dbReference>
<reference evidence="5" key="1">
    <citation type="submission" date="2022-07" db="EMBL/GenBank/DDBJ databases">
        <title>Phylogenomic reconstructions and comparative analyses of Kickxellomycotina fungi.</title>
        <authorList>
            <person name="Reynolds N.K."/>
            <person name="Stajich J.E."/>
            <person name="Barry K."/>
            <person name="Grigoriev I.V."/>
            <person name="Crous P."/>
            <person name="Smith M.E."/>
        </authorList>
    </citation>
    <scope>NUCLEOTIDE SEQUENCE</scope>
    <source>
        <strain evidence="5">NBRC 105414</strain>
    </source>
</reference>
<feature type="domain" description="RRM" evidence="3">
    <location>
        <begin position="29"/>
        <end position="107"/>
    </location>
</feature>
<feature type="region of interest" description="Disordered" evidence="2">
    <location>
        <begin position="153"/>
        <end position="205"/>
    </location>
</feature>
<keyword evidence="6" id="KW-1185">Reference proteome</keyword>
<evidence type="ECO:0000313" key="6">
    <source>
        <dbReference type="Proteomes" id="UP001140217"/>
    </source>
</evidence>
<accession>A0A9W8LF25</accession>
<evidence type="ECO:0000259" key="3">
    <source>
        <dbReference type="PROSITE" id="PS50102"/>
    </source>
</evidence>
<dbReference type="GO" id="GO:0016853">
    <property type="term" value="F:isomerase activity"/>
    <property type="evidence" value="ECO:0007669"/>
    <property type="project" value="UniProtKB-KW"/>
</dbReference>
<dbReference type="PROSITE" id="PS50102">
    <property type="entry name" value="RRM"/>
    <property type="match status" value="1"/>
</dbReference>
<feature type="compositionally biased region" description="Low complexity" evidence="2">
    <location>
        <begin position="494"/>
        <end position="523"/>
    </location>
</feature>
<dbReference type="SMART" id="SM00360">
    <property type="entry name" value="RRM"/>
    <property type="match status" value="1"/>
</dbReference>
<dbReference type="SUPFAM" id="SSF82708">
    <property type="entry name" value="R3H domain"/>
    <property type="match status" value="1"/>
</dbReference>
<evidence type="ECO:0000313" key="5">
    <source>
        <dbReference type="EMBL" id="KAJ2778962.1"/>
    </source>
</evidence>